<comment type="caution">
    <text evidence="6">The sequence shown here is derived from an EMBL/GenBank/DDBJ whole genome shotgun (WGS) entry which is preliminary data.</text>
</comment>
<dbReference type="Pfam" id="PF25173">
    <property type="entry name" value="Beta-prop_WDR3_1st"/>
    <property type="match status" value="1"/>
</dbReference>
<dbReference type="AlphaFoldDB" id="A0A5A5R8Y8"/>
<dbReference type="PANTHER" id="PTHR19848:SF8">
    <property type="entry name" value="F-BOX AND WD REPEAT DOMAIN CONTAINING 7"/>
    <property type="match status" value="1"/>
</dbReference>
<evidence type="ECO:0000256" key="2">
    <source>
        <dbReference type="ARBA" id="ARBA00022737"/>
    </source>
</evidence>
<feature type="repeat" description="WD" evidence="3">
    <location>
        <begin position="1008"/>
        <end position="1049"/>
    </location>
</feature>
<feature type="repeat" description="WD" evidence="3">
    <location>
        <begin position="1176"/>
        <end position="1208"/>
    </location>
</feature>
<dbReference type="PRINTS" id="PR00320">
    <property type="entry name" value="GPROTEINBRPT"/>
</dbReference>
<feature type="repeat" description="WD" evidence="3">
    <location>
        <begin position="1050"/>
        <end position="1091"/>
    </location>
</feature>
<feature type="repeat" description="WD" evidence="3">
    <location>
        <begin position="713"/>
        <end position="754"/>
    </location>
</feature>
<feature type="repeat" description="WD" evidence="3">
    <location>
        <begin position="587"/>
        <end position="628"/>
    </location>
</feature>
<name>A0A5A5R8Y8_MICAE</name>
<reference evidence="6 7" key="1">
    <citation type="submission" date="2018-09" db="EMBL/GenBank/DDBJ databases">
        <title>Evolutionary history of phycoerythrin pigmentation in the water bloom-forming cyanobacterium Microcystis aeruginosa.</title>
        <authorList>
            <person name="Tanabe Y."/>
            <person name="Tanabe Y."/>
            <person name="Yamaguchi H."/>
        </authorList>
    </citation>
    <scope>NUCLEOTIDE SEQUENCE [LARGE SCALE GENOMIC DNA]</scope>
    <source>
        <strain evidence="6 7">NIES-2519</strain>
    </source>
</reference>
<sequence length="1257" mass="139375">MTDKSYYSEIGGDVKGLIGDGEFKGIAGDISGGVINQYIITQKSGVEIQSQPLITGSPYLGLRKFEEGDKDKFFGRDNWIIELTDYLKQKNVLLLLGASGSGKSSLVQAGLIPKLKDDFGANKLVNLTFVPDVNPFESFYGCLLANRYKQSQAKLAQAVKEDTLIKVVEGLKNNSDLWFIFIDQFEELFTRTPKTERDIFIKSLIKLIENNNSLVKIVMTMRADFLDKLSPYPSLGKIHDQYSKMLTDMDESELRLAIAEPAARNGVIFEQGLINQIIADFYEQAGSLPLLQYTLDLLWEKDHIQERVLNIKIYQEIGGVTGALEKQADKIYSQFNEEQRKAAEEIFLELISLEGEKAVSRRADKSSFEQEEMQKEVLYQLIDNRLLVSKGEDGKATVEVAHEELLRCWQVLQDLIREKEEIIVLRSRLYADAKQWDDLQKQDAVKASSELWGGSKLAKIVEFQKNNSLPNLEALAIEFIKASISQAERQKNEKIRTARRIAVVSLVAVMVSTGFGLMAWKQTQQAELNLANARGFSSLSLFDRGKELEAFVEAIKAGKTLQKQQEYNPEVVNALATIFNQRSQRNLEGHHGNVISVNFSPDGKTLVSGSDDNTIKLWNVETGQEIRTLKGHHGNVISVNFSHDGKTLVSGSWDGTIKLWNGSTGQEIRTLKGHDSDVESFNFSPDGKTLVSGSWDGTIKLWNGSTGQEIRTLKGHDSDVESFNFSPDGKTLVSGSGDKTIRFWNGSTGQEIRILKWHDGNVISVVNFSPDGKTLVSGSYDKTIKLWNVETGQEIRTLHGHDEPVNSVNFSPDGKTLVSGSGDKTIKLWNVETGQEIRTLHGHDEPVNSVNFSPDGKTLVSGSGDKTIKLWNVETGKEIRTLKGHDYRVTSVNFSPDGKTLVSGSDNKTIKLWNVETGQEIRTLKGHDNWVTSVNFSPDGKTLVSGSDNKTIKLWNGSTGQEIRTLKGHDDNVNSVNFSPDGKTLVSGSADNTIKLWNVETGKEIRTLKGHDDNVNSVNFSPDGKTLVSGSADNTIKLWNVETGKEIRTLKGHDDNVNSVNFSPDGKTLVSGSADNTIKLWNVETGKEIRTLKGHDSAVYSVDFSPDGKTLVSGSEDNTIKLWNVETGQEIRTLKGHDNWVTSVNFSPDGKTLVSGSWDNTIKLWNVETGQEIRTLKGHDSGVYSVNFSPDGKTLVSGSDDNTIKLWNGNNGWDLDALMERSCDWVRVYLHNPNSGVREEDRHLCDGIGGKSSVSGF</sequence>
<dbReference type="Gene3D" id="3.40.50.300">
    <property type="entry name" value="P-loop containing nucleotide triphosphate hydrolases"/>
    <property type="match status" value="1"/>
</dbReference>
<dbReference type="InterPro" id="IPR027417">
    <property type="entry name" value="P-loop_NTPase"/>
</dbReference>
<accession>A0A5A5R8Y8</accession>
<feature type="repeat" description="WD" evidence="3">
    <location>
        <begin position="629"/>
        <end position="670"/>
    </location>
</feature>
<dbReference type="InterPro" id="IPR055442">
    <property type="entry name" value="Beta-prop_EML-like_2nd"/>
</dbReference>
<evidence type="ECO:0000313" key="7">
    <source>
        <dbReference type="Proteomes" id="UP000323569"/>
    </source>
</evidence>
<feature type="repeat" description="WD" evidence="3">
    <location>
        <begin position="882"/>
        <end position="923"/>
    </location>
</feature>
<evidence type="ECO:0000313" key="6">
    <source>
        <dbReference type="EMBL" id="GCA71269.1"/>
    </source>
</evidence>
<dbReference type="InterPro" id="IPR001680">
    <property type="entry name" value="WD40_rpt"/>
</dbReference>
<dbReference type="Pfam" id="PF20703">
    <property type="entry name" value="nSTAND1"/>
    <property type="match status" value="1"/>
</dbReference>
<feature type="repeat" description="WD" evidence="3">
    <location>
        <begin position="798"/>
        <end position="839"/>
    </location>
</feature>
<evidence type="ECO:0000259" key="4">
    <source>
        <dbReference type="Pfam" id="PF20703"/>
    </source>
</evidence>
<feature type="repeat" description="WD" evidence="3">
    <location>
        <begin position="840"/>
        <end position="881"/>
    </location>
</feature>
<dbReference type="Proteomes" id="UP000323569">
    <property type="component" value="Unassembled WGS sequence"/>
</dbReference>
<keyword evidence="1 3" id="KW-0853">WD repeat</keyword>
<feature type="domain" description="EML-like second beta-propeller" evidence="5">
    <location>
        <begin position="598"/>
        <end position="753"/>
    </location>
</feature>
<dbReference type="FunFam" id="2.130.10.10:FF:000228">
    <property type="entry name" value="COMPASS-like H3K4 histone methylase component WDR5A"/>
    <property type="match status" value="2"/>
</dbReference>
<feature type="repeat" description="WD" evidence="3">
    <location>
        <begin position="1134"/>
        <end position="1175"/>
    </location>
</feature>
<feature type="domain" description="Novel STAND NTPase 1" evidence="4">
    <location>
        <begin position="58"/>
        <end position="443"/>
    </location>
</feature>
<feature type="repeat" description="WD" evidence="3">
    <location>
        <begin position="763"/>
        <end position="797"/>
    </location>
</feature>
<dbReference type="InterPro" id="IPR036322">
    <property type="entry name" value="WD40_repeat_dom_sf"/>
</dbReference>
<dbReference type="InterPro" id="IPR011047">
    <property type="entry name" value="Quinoprotein_ADH-like_sf"/>
</dbReference>
<feature type="domain" description="EML-like second beta-propeller" evidence="5">
    <location>
        <begin position="769"/>
        <end position="923"/>
    </location>
</feature>
<evidence type="ECO:0000259" key="5">
    <source>
        <dbReference type="Pfam" id="PF23414"/>
    </source>
</evidence>
<protein>
    <submittedName>
        <fullName evidence="6">Protein TolB</fullName>
    </submittedName>
</protein>
<dbReference type="InterPro" id="IPR015943">
    <property type="entry name" value="WD40/YVTN_repeat-like_dom_sf"/>
</dbReference>
<dbReference type="RefSeq" id="WP_149979351.1">
    <property type="nucleotide sequence ID" value="NZ_BHVO01000049.1"/>
</dbReference>
<dbReference type="Pfam" id="PF23414">
    <property type="entry name" value="Beta-prop_EML_2"/>
    <property type="match status" value="2"/>
</dbReference>
<dbReference type="SUPFAM" id="SSF52540">
    <property type="entry name" value="P-loop containing nucleoside triphosphate hydrolases"/>
    <property type="match status" value="1"/>
</dbReference>
<dbReference type="Pfam" id="PF00400">
    <property type="entry name" value="WD40"/>
    <property type="match status" value="1"/>
</dbReference>
<dbReference type="PROSITE" id="PS50294">
    <property type="entry name" value="WD_REPEATS_REGION"/>
    <property type="match status" value="15"/>
</dbReference>
<dbReference type="PANTHER" id="PTHR19848">
    <property type="entry name" value="WD40 REPEAT PROTEIN"/>
    <property type="match status" value="1"/>
</dbReference>
<organism evidence="6 7">
    <name type="scientific">Microcystis aeruginosa NIES-2519</name>
    <dbReference type="NCBI Taxonomy" id="2303981"/>
    <lineage>
        <taxon>Bacteria</taxon>
        <taxon>Bacillati</taxon>
        <taxon>Cyanobacteriota</taxon>
        <taxon>Cyanophyceae</taxon>
        <taxon>Oscillatoriophycideae</taxon>
        <taxon>Chroococcales</taxon>
        <taxon>Microcystaceae</taxon>
        <taxon>Microcystis</taxon>
    </lineage>
</organism>
<dbReference type="InterPro" id="IPR020472">
    <property type="entry name" value="WD40_PAC1"/>
</dbReference>
<dbReference type="CDD" id="cd00200">
    <property type="entry name" value="WD40"/>
    <property type="match status" value="3"/>
</dbReference>
<proteinExistence type="predicted"/>
<dbReference type="PROSITE" id="PS50082">
    <property type="entry name" value="WD_REPEATS_2"/>
    <property type="match status" value="15"/>
</dbReference>
<dbReference type="SMART" id="SM00564">
    <property type="entry name" value="PQQ"/>
    <property type="match status" value="13"/>
</dbReference>
<gene>
    <name evidence="6" type="primary">tolB_7</name>
    <name evidence="6" type="ORF">MiYa_02808</name>
</gene>
<feature type="repeat" description="WD" evidence="3">
    <location>
        <begin position="966"/>
        <end position="1007"/>
    </location>
</feature>
<dbReference type="SUPFAM" id="SSF50978">
    <property type="entry name" value="WD40 repeat-like"/>
    <property type="match status" value="2"/>
</dbReference>
<evidence type="ECO:0000256" key="1">
    <source>
        <dbReference type="ARBA" id="ARBA00022574"/>
    </source>
</evidence>
<dbReference type="EMBL" id="BHVO01000049">
    <property type="protein sequence ID" value="GCA71269.1"/>
    <property type="molecule type" value="Genomic_DNA"/>
</dbReference>
<feature type="repeat" description="WD" evidence="3">
    <location>
        <begin position="924"/>
        <end position="965"/>
    </location>
</feature>
<dbReference type="InterPro" id="IPR019775">
    <property type="entry name" value="WD40_repeat_CS"/>
</dbReference>
<dbReference type="SUPFAM" id="SSF50998">
    <property type="entry name" value="Quinoprotein alcohol dehydrogenase-like"/>
    <property type="match status" value="1"/>
</dbReference>
<dbReference type="Gene3D" id="2.130.10.10">
    <property type="entry name" value="YVTN repeat-like/Quinoprotein amine dehydrogenase"/>
    <property type="match status" value="7"/>
</dbReference>
<keyword evidence="2" id="KW-0677">Repeat</keyword>
<dbReference type="PROSITE" id="PS00678">
    <property type="entry name" value="WD_REPEATS_1"/>
    <property type="match status" value="10"/>
</dbReference>
<dbReference type="InterPro" id="IPR049052">
    <property type="entry name" value="nSTAND1"/>
</dbReference>
<dbReference type="InterPro" id="IPR018391">
    <property type="entry name" value="PQQ_b-propeller_rpt"/>
</dbReference>
<feature type="repeat" description="WD" evidence="3">
    <location>
        <begin position="671"/>
        <end position="712"/>
    </location>
</feature>
<dbReference type="SMART" id="SM00320">
    <property type="entry name" value="WD40"/>
    <property type="match status" value="15"/>
</dbReference>
<feature type="repeat" description="WD" evidence="3">
    <location>
        <begin position="1092"/>
        <end position="1133"/>
    </location>
</feature>
<evidence type="ECO:0000256" key="3">
    <source>
        <dbReference type="PROSITE-ProRule" id="PRU00221"/>
    </source>
</evidence>